<reference evidence="2 3" key="1">
    <citation type="journal article" date="2006" name="Science">
        <title>The genome of black cottonwood, Populus trichocarpa (Torr. &amp; Gray).</title>
        <authorList>
            <person name="Tuskan G.A."/>
            <person name="Difazio S."/>
            <person name="Jansson S."/>
            <person name="Bohlmann J."/>
            <person name="Grigoriev I."/>
            <person name="Hellsten U."/>
            <person name="Putnam N."/>
            <person name="Ralph S."/>
            <person name="Rombauts S."/>
            <person name="Salamov A."/>
            <person name="Schein J."/>
            <person name="Sterck L."/>
            <person name="Aerts A."/>
            <person name="Bhalerao R.R."/>
            <person name="Bhalerao R.P."/>
            <person name="Blaudez D."/>
            <person name="Boerjan W."/>
            <person name="Brun A."/>
            <person name="Brunner A."/>
            <person name="Busov V."/>
            <person name="Campbell M."/>
            <person name="Carlson J."/>
            <person name="Chalot M."/>
            <person name="Chapman J."/>
            <person name="Chen G.L."/>
            <person name="Cooper D."/>
            <person name="Coutinho P.M."/>
            <person name="Couturier J."/>
            <person name="Covert S."/>
            <person name="Cronk Q."/>
            <person name="Cunningham R."/>
            <person name="Davis J."/>
            <person name="Degroeve S."/>
            <person name="Dejardin A."/>
            <person name="Depamphilis C."/>
            <person name="Detter J."/>
            <person name="Dirks B."/>
            <person name="Dubchak I."/>
            <person name="Duplessis S."/>
            <person name="Ehlting J."/>
            <person name="Ellis B."/>
            <person name="Gendler K."/>
            <person name="Goodstein D."/>
            <person name="Gribskov M."/>
            <person name="Grimwood J."/>
            <person name="Groover A."/>
            <person name="Gunter L."/>
            <person name="Hamberger B."/>
            <person name="Heinze B."/>
            <person name="Helariutta Y."/>
            <person name="Henrissat B."/>
            <person name="Holligan D."/>
            <person name="Holt R."/>
            <person name="Huang W."/>
            <person name="Islam-Faridi N."/>
            <person name="Jones S."/>
            <person name="Jones-Rhoades M."/>
            <person name="Jorgensen R."/>
            <person name="Joshi C."/>
            <person name="Kangasjarvi J."/>
            <person name="Karlsson J."/>
            <person name="Kelleher C."/>
            <person name="Kirkpatrick R."/>
            <person name="Kirst M."/>
            <person name="Kohler A."/>
            <person name="Kalluri U."/>
            <person name="Larimer F."/>
            <person name="Leebens-Mack J."/>
            <person name="Leple J.C."/>
            <person name="Locascio P."/>
            <person name="Lou Y."/>
            <person name="Lucas S."/>
            <person name="Martin F."/>
            <person name="Montanini B."/>
            <person name="Napoli C."/>
            <person name="Nelson D.R."/>
            <person name="Nelson C."/>
            <person name="Nieminen K."/>
            <person name="Nilsson O."/>
            <person name="Pereda V."/>
            <person name="Peter G."/>
            <person name="Philippe R."/>
            <person name="Pilate G."/>
            <person name="Poliakov A."/>
            <person name="Razumovskaya J."/>
            <person name="Richardson P."/>
            <person name="Rinaldi C."/>
            <person name="Ritland K."/>
            <person name="Rouze P."/>
            <person name="Ryaboy D."/>
            <person name="Schmutz J."/>
            <person name="Schrader J."/>
            <person name="Segerman B."/>
            <person name="Shin H."/>
            <person name="Siddiqui A."/>
            <person name="Sterky F."/>
            <person name="Terry A."/>
            <person name="Tsai C.J."/>
            <person name="Uberbacher E."/>
            <person name="Unneberg P."/>
            <person name="Vahala J."/>
            <person name="Wall K."/>
            <person name="Wessler S."/>
            <person name="Yang G."/>
            <person name="Yin T."/>
            <person name="Douglas C."/>
            <person name="Marra M."/>
            <person name="Sandberg G."/>
            <person name="Van de Peer Y."/>
            <person name="Rokhsar D."/>
        </authorList>
    </citation>
    <scope>NUCLEOTIDE SEQUENCE [LARGE SCALE GENOMIC DNA]</scope>
    <source>
        <strain evidence="3">cv. Nisqually</strain>
    </source>
</reference>
<organism evidence="2 3">
    <name type="scientific">Populus trichocarpa</name>
    <name type="common">Western balsam poplar</name>
    <name type="synonym">Populus balsamifera subsp. trichocarpa</name>
    <dbReference type="NCBI Taxonomy" id="3694"/>
    <lineage>
        <taxon>Eukaryota</taxon>
        <taxon>Viridiplantae</taxon>
        <taxon>Streptophyta</taxon>
        <taxon>Embryophyta</taxon>
        <taxon>Tracheophyta</taxon>
        <taxon>Spermatophyta</taxon>
        <taxon>Magnoliopsida</taxon>
        <taxon>eudicotyledons</taxon>
        <taxon>Gunneridae</taxon>
        <taxon>Pentapetalae</taxon>
        <taxon>rosids</taxon>
        <taxon>fabids</taxon>
        <taxon>Malpighiales</taxon>
        <taxon>Salicaceae</taxon>
        <taxon>Saliceae</taxon>
        <taxon>Populus</taxon>
    </lineage>
</organism>
<evidence type="ECO:0000259" key="1">
    <source>
        <dbReference type="Pfam" id="PF14111"/>
    </source>
</evidence>
<dbReference type="EMBL" id="CM009294">
    <property type="protein sequence ID" value="PNT35471.1"/>
    <property type="molecule type" value="Genomic_DNA"/>
</dbReference>
<feature type="domain" description="DUF4283" evidence="1">
    <location>
        <begin position="53"/>
        <end position="119"/>
    </location>
</feature>
<keyword evidence="3" id="KW-1185">Reference proteome</keyword>
<dbReference type="AlphaFoldDB" id="B9H549"/>
<accession>B9H549</accession>
<dbReference type="InParanoid" id="B9H549"/>
<dbReference type="HOGENOM" id="CLU_1231670_0_0_1"/>
<name>B9H549_POPTR</name>
<sequence length="225" mass="25483">MGETEKAAYAAKVREPVNLIATGFATKEFRCGNLLLPVVNVDPQFLAALETPWRQSVIMNLLGRSSAFKLLYTKIEQLWKPTAGFDVLDLGFDYFLVKFDEKEDFDNALRSGPKMILDHFRTTPAIQNHIESSAPCVGMSIQIPVVDPQLIQMAENTSDRIHDAKECFALKNEIQRLISKGYLQHFMKKNSQLDQRGEKKSEHHETLSEINVILSELSARKDSSQ</sequence>
<gene>
    <name evidence="2" type="ORF">POPTR_005G077900</name>
</gene>
<evidence type="ECO:0000313" key="2">
    <source>
        <dbReference type="EMBL" id="PNT35471.1"/>
    </source>
</evidence>
<dbReference type="eggNOG" id="KOG1075">
    <property type="taxonomic scope" value="Eukaryota"/>
</dbReference>
<dbReference type="InterPro" id="IPR025558">
    <property type="entry name" value="DUF4283"/>
</dbReference>
<proteinExistence type="predicted"/>
<dbReference type="Pfam" id="PF14111">
    <property type="entry name" value="DUF4283"/>
    <property type="match status" value="1"/>
</dbReference>
<evidence type="ECO:0000313" key="3">
    <source>
        <dbReference type="Proteomes" id="UP000006729"/>
    </source>
</evidence>
<dbReference type="Proteomes" id="UP000006729">
    <property type="component" value="Chromosome 5"/>
</dbReference>
<protein>
    <recommendedName>
        <fullName evidence="1">DUF4283 domain-containing protein</fullName>
    </recommendedName>
</protein>